<evidence type="ECO:0000313" key="1">
    <source>
        <dbReference type="EMBL" id="OGM20437.1"/>
    </source>
</evidence>
<dbReference type="CDD" id="cd02440">
    <property type="entry name" value="AdoMet_MTases"/>
    <property type="match status" value="1"/>
</dbReference>
<dbReference type="EMBL" id="MGGE01000041">
    <property type="protein sequence ID" value="OGM20437.1"/>
    <property type="molecule type" value="Genomic_DNA"/>
</dbReference>
<dbReference type="InterPro" id="IPR029063">
    <property type="entry name" value="SAM-dependent_MTases_sf"/>
</dbReference>
<sequence>MKIREWLADNIGYRFSGCLYAKSHDHIFDYISSVIPNEFTGKEISDLGCGDGTNTLRLKEIFKPKSITGYERNEYLIKKAKEKGLKVKRTDLNKEISRGELAAFTFSLHHIADKEKCLRSIKRNFKYIFLIEPCNDLYHKLLDAGDPLSKEDWRKLFDKVFGKYKSYQYKNNILVFYTK</sequence>
<organism evidence="1 2">
    <name type="scientific">Candidatus Woesebacteria bacterium RIFCSPHIGHO2_01_FULL_38_9</name>
    <dbReference type="NCBI Taxonomy" id="1802492"/>
    <lineage>
        <taxon>Bacteria</taxon>
        <taxon>Candidatus Woeseibacteriota</taxon>
    </lineage>
</organism>
<gene>
    <name evidence="1" type="ORF">A2714_01245</name>
</gene>
<comment type="caution">
    <text evidence="1">The sequence shown here is derived from an EMBL/GenBank/DDBJ whole genome shotgun (WGS) entry which is preliminary data.</text>
</comment>
<dbReference type="Gene3D" id="3.40.50.150">
    <property type="entry name" value="Vaccinia Virus protein VP39"/>
    <property type="match status" value="1"/>
</dbReference>
<dbReference type="AlphaFoldDB" id="A0A1F7XZF1"/>
<dbReference type="Proteomes" id="UP000178419">
    <property type="component" value="Unassembled WGS sequence"/>
</dbReference>
<dbReference type="Pfam" id="PF13489">
    <property type="entry name" value="Methyltransf_23"/>
    <property type="match status" value="1"/>
</dbReference>
<reference evidence="1 2" key="1">
    <citation type="journal article" date="2016" name="Nat. Commun.">
        <title>Thousands of microbial genomes shed light on interconnected biogeochemical processes in an aquifer system.</title>
        <authorList>
            <person name="Anantharaman K."/>
            <person name="Brown C.T."/>
            <person name="Hug L.A."/>
            <person name="Sharon I."/>
            <person name="Castelle C.J."/>
            <person name="Probst A.J."/>
            <person name="Thomas B.C."/>
            <person name="Singh A."/>
            <person name="Wilkins M.J."/>
            <person name="Karaoz U."/>
            <person name="Brodie E.L."/>
            <person name="Williams K.H."/>
            <person name="Hubbard S.S."/>
            <person name="Banfield J.F."/>
        </authorList>
    </citation>
    <scope>NUCLEOTIDE SEQUENCE [LARGE SCALE GENOMIC DNA]</scope>
</reference>
<name>A0A1F7XZF1_9BACT</name>
<evidence type="ECO:0000313" key="2">
    <source>
        <dbReference type="Proteomes" id="UP000178419"/>
    </source>
</evidence>
<dbReference type="SUPFAM" id="SSF53335">
    <property type="entry name" value="S-adenosyl-L-methionine-dependent methyltransferases"/>
    <property type="match status" value="1"/>
</dbReference>
<accession>A0A1F7XZF1</accession>
<evidence type="ECO:0008006" key="3">
    <source>
        <dbReference type="Google" id="ProtNLM"/>
    </source>
</evidence>
<proteinExistence type="predicted"/>
<protein>
    <recommendedName>
        <fullName evidence="3">Methyltransferase domain-containing protein</fullName>
    </recommendedName>
</protein>